<organism evidence="1 2">
    <name type="scientific">Sagittula stellata (strain ATCC 700073 / DSM 11524 / E-37)</name>
    <dbReference type="NCBI Taxonomy" id="388399"/>
    <lineage>
        <taxon>Bacteria</taxon>
        <taxon>Pseudomonadati</taxon>
        <taxon>Pseudomonadota</taxon>
        <taxon>Alphaproteobacteria</taxon>
        <taxon>Rhodobacterales</taxon>
        <taxon>Roseobacteraceae</taxon>
        <taxon>Sagittula</taxon>
    </lineage>
</organism>
<dbReference type="SUPFAM" id="SSF56003">
    <property type="entry name" value="Molybdenum cofactor-binding domain"/>
    <property type="match status" value="1"/>
</dbReference>
<evidence type="ECO:0000313" key="2">
    <source>
        <dbReference type="Proteomes" id="UP000005713"/>
    </source>
</evidence>
<dbReference type="Proteomes" id="UP000005713">
    <property type="component" value="Unassembled WGS sequence"/>
</dbReference>
<dbReference type="eggNOG" id="COG4631">
    <property type="taxonomic scope" value="Bacteria"/>
</dbReference>
<name>A3JY48_SAGS3</name>
<comment type="caution">
    <text evidence="1">The sequence shown here is derived from an EMBL/GenBank/DDBJ whole genome shotgun (WGS) entry which is preliminary data.</text>
</comment>
<dbReference type="GO" id="GO:0016491">
    <property type="term" value="F:oxidoreductase activity"/>
    <property type="evidence" value="ECO:0007669"/>
    <property type="project" value="InterPro"/>
</dbReference>
<keyword evidence="2" id="KW-1185">Reference proteome</keyword>
<dbReference type="Gene3D" id="3.30.365.10">
    <property type="entry name" value="Aldehyde oxidase/xanthine dehydrogenase, molybdopterin binding domain"/>
    <property type="match status" value="1"/>
</dbReference>
<dbReference type="InterPro" id="IPR037165">
    <property type="entry name" value="AldOxase/xan_DH_Mopterin-bd_sf"/>
</dbReference>
<reference evidence="1 2" key="1">
    <citation type="submission" date="2006-06" db="EMBL/GenBank/DDBJ databases">
        <authorList>
            <person name="Moran M.A."/>
            <person name="Ferriera S."/>
            <person name="Johnson J."/>
            <person name="Kravitz S."/>
            <person name="Beeson K."/>
            <person name="Sutton G."/>
            <person name="Rogers Y.-H."/>
            <person name="Friedman R."/>
            <person name="Frazier M."/>
            <person name="Venter J.C."/>
        </authorList>
    </citation>
    <scope>NUCLEOTIDE SEQUENCE [LARGE SCALE GENOMIC DNA]</scope>
    <source>
        <strain evidence="1 2">E-37</strain>
    </source>
</reference>
<dbReference type="EMBL" id="AAYA01000001">
    <property type="protein sequence ID" value="EBA10434.1"/>
    <property type="molecule type" value="Genomic_DNA"/>
</dbReference>
<gene>
    <name evidence="1" type="ORF">SSE37_20552</name>
</gene>
<protein>
    <submittedName>
        <fullName evidence="1">Xanthine dehydrogenase, B subunit</fullName>
    </submittedName>
</protein>
<evidence type="ECO:0000313" key="1">
    <source>
        <dbReference type="EMBL" id="EBA10434.1"/>
    </source>
</evidence>
<dbReference type="AlphaFoldDB" id="A3JY48"/>
<proteinExistence type="predicted"/>
<sequence length="70" mass="7559">MALWDGRNVKPTIYRSKAVGEPPLMLGISNFLALSDALSFCGPNYPALDAPATPERLLMAVRRVRGEDGA</sequence>
<accession>A3JY48</accession>